<keyword evidence="1 6" id="KW-0645">Protease</keyword>
<dbReference type="PANTHER" id="PTHR22726">
    <property type="entry name" value="METALLOENDOPEPTIDASE OMA1"/>
    <property type="match status" value="1"/>
</dbReference>
<evidence type="ECO:0000313" key="9">
    <source>
        <dbReference type="EMBL" id="RFM24452.1"/>
    </source>
</evidence>
<protein>
    <submittedName>
        <fullName evidence="9">M48 family peptidase</fullName>
    </submittedName>
</protein>
<evidence type="ECO:0000256" key="7">
    <source>
        <dbReference type="SAM" id="Phobius"/>
    </source>
</evidence>
<keyword evidence="7" id="KW-0472">Membrane</keyword>
<proteinExistence type="inferred from homology"/>
<dbReference type="GO" id="GO:0051603">
    <property type="term" value="P:proteolysis involved in protein catabolic process"/>
    <property type="evidence" value="ECO:0007669"/>
    <property type="project" value="TreeGrafter"/>
</dbReference>
<dbReference type="GO" id="GO:0046872">
    <property type="term" value="F:metal ion binding"/>
    <property type="evidence" value="ECO:0007669"/>
    <property type="project" value="UniProtKB-KW"/>
</dbReference>
<sequence>MFGYQRYDEHPFFSLRLILALAIVIISLVSYFSSCERNPITGKTQFVDLTPDQEIALGLKATPQMIRQYGGLHPDARIQALIDSVGHRILRKSSAGATKWKFEFHLLNDPKTINAFALPGGQIFISTGLYNLLQTEGQLAGVLGHEIGHVVARHSSQRLAKSKLTQGLTGAVAVATGDASATQVAAVIGELINMSYGREDELESDALGVRFMSEAGYDPRAMIEVMKILAKASGGARQPEFFSTHPNPENRIEKIQETIRKLYPLGVPAHLIK</sequence>
<keyword evidence="4 6" id="KW-0862">Zinc</keyword>
<evidence type="ECO:0000313" key="10">
    <source>
        <dbReference type="Proteomes" id="UP000266389"/>
    </source>
</evidence>
<keyword evidence="2" id="KW-0479">Metal-binding</keyword>
<organism evidence="9 10">
    <name type="scientific">Candidatus Thermochlorobacter aerophilus</name>
    <dbReference type="NCBI Taxonomy" id="1868324"/>
    <lineage>
        <taxon>Bacteria</taxon>
        <taxon>Pseudomonadati</taxon>
        <taxon>Chlorobiota</taxon>
        <taxon>Chlorobiia</taxon>
        <taxon>Chlorobiales</taxon>
        <taxon>Candidatus Thermochlorobacteriaceae</taxon>
        <taxon>Candidatus Thermochlorobacter</taxon>
    </lineage>
</organism>
<feature type="domain" description="Peptidase M48" evidence="8">
    <location>
        <begin position="80"/>
        <end position="258"/>
    </location>
</feature>
<dbReference type="Gene3D" id="3.30.2010.10">
    <property type="entry name" value="Metalloproteases ('zincins'), catalytic domain"/>
    <property type="match status" value="1"/>
</dbReference>
<evidence type="ECO:0000256" key="3">
    <source>
        <dbReference type="ARBA" id="ARBA00022801"/>
    </source>
</evidence>
<dbReference type="InterPro" id="IPR051156">
    <property type="entry name" value="Mito/Outer_Membr_Metalloprot"/>
</dbReference>
<dbReference type="InterPro" id="IPR001915">
    <property type="entry name" value="Peptidase_M48"/>
</dbReference>
<evidence type="ECO:0000256" key="4">
    <source>
        <dbReference type="ARBA" id="ARBA00022833"/>
    </source>
</evidence>
<evidence type="ECO:0000256" key="5">
    <source>
        <dbReference type="ARBA" id="ARBA00023049"/>
    </source>
</evidence>
<dbReference type="Pfam" id="PF01435">
    <property type="entry name" value="Peptidase_M48"/>
    <property type="match status" value="1"/>
</dbReference>
<evidence type="ECO:0000256" key="1">
    <source>
        <dbReference type="ARBA" id="ARBA00022670"/>
    </source>
</evidence>
<dbReference type="AlphaFoldDB" id="A0A395M175"/>
<keyword evidence="3 6" id="KW-0378">Hydrolase</keyword>
<comment type="similarity">
    <text evidence="6">Belongs to the peptidase M48 family.</text>
</comment>
<evidence type="ECO:0000256" key="2">
    <source>
        <dbReference type="ARBA" id="ARBA00022723"/>
    </source>
</evidence>
<evidence type="ECO:0000256" key="6">
    <source>
        <dbReference type="RuleBase" id="RU003983"/>
    </source>
</evidence>
<keyword evidence="5 6" id="KW-0482">Metalloprotease</keyword>
<accession>A0A395M175</accession>
<dbReference type="GO" id="GO:0004222">
    <property type="term" value="F:metalloendopeptidase activity"/>
    <property type="evidence" value="ECO:0007669"/>
    <property type="project" value="InterPro"/>
</dbReference>
<name>A0A395M175_9BACT</name>
<feature type="transmembrane region" description="Helical" evidence="7">
    <location>
        <begin position="12"/>
        <end position="32"/>
    </location>
</feature>
<comment type="caution">
    <text evidence="9">The sequence shown here is derived from an EMBL/GenBank/DDBJ whole genome shotgun (WGS) entry which is preliminary data.</text>
</comment>
<dbReference type="CDD" id="cd07331">
    <property type="entry name" value="M48C_Oma1_like"/>
    <property type="match status" value="1"/>
</dbReference>
<dbReference type="PANTHER" id="PTHR22726:SF1">
    <property type="entry name" value="METALLOENDOPEPTIDASE OMA1, MITOCHONDRIAL"/>
    <property type="match status" value="1"/>
</dbReference>
<dbReference type="GO" id="GO:0016020">
    <property type="term" value="C:membrane"/>
    <property type="evidence" value="ECO:0007669"/>
    <property type="project" value="TreeGrafter"/>
</dbReference>
<dbReference type="EMBL" id="PHFL01000039">
    <property type="protein sequence ID" value="RFM24452.1"/>
    <property type="molecule type" value="Genomic_DNA"/>
</dbReference>
<gene>
    <name evidence="9" type="ORF">D0433_05550</name>
</gene>
<keyword evidence="7" id="KW-0812">Transmembrane</keyword>
<comment type="cofactor">
    <cofactor evidence="6">
        <name>Zn(2+)</name>
        <dbReference type="ChEBI" id="CHEBI:29105"/>
    </cofactor>
    <text evidence="6">Binds 1 zinc ion per subunit.</text>
</comment>
<reference evidence="9 10" key="1">
    <citation type="journal article" date="2011" name="ISME J.">
        <title>Community ecology of hot spring cyanobacterial mats: predominant populations and their functional potential.</title>
        <authorList>
            <person name="Klatt C.G."/>
            <person name="Wood J.M."/>
            <person name="Rusch D.B."/>
            <person name="Bateson M.M."/>
            <person name="Hamamura N."/>
            <person name="Heidelberg J.F."/>
            <person name="Grossman A.R."/>
            <person name="Bhaya D."/>
            <person name="Cohan F.M."/>
            <person name="Kuhl M."/>
            <person name="Bryant D.A."/>
            <person name="Ward D.M."/>
        </authorList>
    </citation>
    <scope>NUCLEOTIDE SEQUENCE [LARGE SCALE GENOMIC DNA]</scope>
    <source>
        <strain evidence="9">OS</strain>
    </source>
</reference>
<dbReference type="Proteomes" id="UP000266389">
    <property type="component" value="Unassembled WGS sequence"/>
</dbReference>
<keyword evidence="7" id="KW-1133">Transmembrane helix</keyword>
<evidence type="ECO:0000259" key="8">
    <source>
        <dbReference type="Pfam" id="PF01435"/>
    </source>
</evidence>